<evidence type="ECO:0000313" key="2">
    <source>
        <dbReference type="Proteomes" id="UP000024635"/>
    </source>
</evidence>
<dbReference type="Proteomes" id="UP000024635">
    <property type="component" value="Unassembled WGS sequence"/>
</dbReference>
<name>A0A016WER0_9BILA</name>
<evidence type="ECO:0000313" key="1">
    <source>
        <dbReference type="EMBL" id="EYC38334.1"/>
    </source>
</evidence>
<accession>A0A016WER0</accession>
<reference evidence="2" key="1">
    <citation type="journal article" date="2015" name="Nat. Genet.">
        <title>The genome and transcriptome of the zoonotic hookworm Ancylostoma ceylanicum identify infection-specific gene families.</title>
        <authorList>
            <person name="Schwarz E.M."/>
            <person name="Hu Y."/>
            <person name="Antoshechkin I."/>
            <person name="Miller M.M."/>
            <person name="Sternberg P.W."/>
            <person name="Aroian R.V."/>
        </authorList>
    </citation>
    <scope>NUCLEOTIDE SEQUENCE</scope>
    <source>
        <strain evidence="2">HY135</strain>
    </source>
</reference>
<dbReference type="AlphaFoldDB" id="A0A016WER0"/>
<dbReference type="EMBL" id="JARK01000324">
    <property type="protein sequence ID" value="EYC38334.1"/>
    <property type="molecule type" value="Genomic_DNA"/>
</dbReference>
<sequence length="74" mass="8615">MFVFEILPDFAGWRIWNSYPMMEHLENAINPRRRGGVLHLFEFDPLHVCGFRHLSATHVSATDAFLRKLTSRSA</sequence>
<organism evidence="1 2">
    <name type="scientific">Ancylostoma ceylanicum</name>
    <dbReference type="NCBI Taxonomy" id="53326"/>
    <lineage>
        <taxon>Eukaryota</taxon>
        <taxon>Metazoa</taxon>
        <taxon>Ecdysozoa</taxon>
        <taxon>Nematoda</taxon>
        <taxon>Chromadorea</taxon>
        <taxon>Rhabditida</taxon>
        <taxon>Rhabditina</taxon>
        <taxon>Rhabditomorpha</taxon>
        <taxon>Strongyloidea</taxon>
        <taxon>Ancylostomatidae</taxon>
        <taxon>Ancylostomatinae</taxon>
        <taxon>Ancylostoma</taxon>
    </lineage>
</organism>
<keyword evidence="2" id="KW-1185">Reference proteome</keyword>
<proteinExistence type="predicted"/>
<gene>
    <name evidence="1" type="primary">Acey_s0724.g1850</name>
    <name evidence="1" type="ORF">Y032_0724g1850</name>
</gene>
<comment type="caution">
    <text evidence="1">The sequence shown here is derived from an EMBL/GenBank/DDBJ whole genome shotgun (WGS) entry which is preliminary data.</text>
</comment>
<protein>
    <submittedName>
        <fullName evidence="1">Uncharacterized protein</fullName>
    </submittedName>
</protein>